<feature type="non-terminal residue" evidence="2">
    <location>
        <position position="1"/>
    </location>
</feature>
<feature type="non-terminal residue" evidence="2">
    <location>
        <position position="31"/>
    </location>
</feature>
<protein>
    <recommendedName>
        <fullName evidence="1">Trehalose synthase N-terminal domain-containing protein</fullName>
    </recommendedName>
</protein>
<comment type="caution">
    <text evidence="2">The sequence shown here is derived from an EMBL/GenBank/DDBJ whole genome shotgun (WGS) entry which is preliminary data.</text>
</comment>
<organism evidence="2">
    <name type="scientific">marine sediment metagenome</name>
    <dbReference type="NCBI Taxonomy" id="412755"/>
    <lineage>
        <taxon>unclassified sequences</taxon>
        <taxon>metagenomes</taxon>
        <taxon>ecological metagenomes</taxon>
    </lineage>
</organism>
<name>X0XWQ7_9ZZZZ</name>
<dbReference type="Gene3D" id="3.40.50.2000">
    <property type="entry name" value="Glycogen Phosphorylase B"/>
    <property type="match status" value="1"/>
</dbReference>
<evidence type="ECO:0000313" key="2">
    <source>
        <dbReference type="EMBL" id="GAG47805.1"/>
    </source>
</evidence>
<evidence type="ECO:0000259" key="1">
    <source>
        <dbReference type="Pfam" id="PF21269"/>
    </source>
</evidence>
<accession>X0XWQ7</accession>
<sequence length="31" mass="3674">DWQVIRGDHRFFTITKSLHNALQGSEYPLLM</sequence>
<reference evidence="2" key="1">
    <citation type="journal article" date="2014" name="Front. Microbiol.">
        <title>High frequency of phylogenetically diverse reductive dehalogenase-homologous genes in deep subseafloor sedimentary metagenomes.</title>
        <authorList>
            <person name="Kawai M."/>
            <person name="Futagami T."/>
            <person name="Toyoda A."/>
            <person name="Takaki Y."/>
            <person name="Nishi S."/>
            <person name="Hori S."/>
            <person name="Arai W."/>
            <person name="Tsubouchi T."/>
            <person name="Morono Y."/>
            <person name="Uchiyama I."/>
            <person name="Ito T."/>
            <person name="Fujiyama A."/>
            <person name="Inagaki F."/>
            <person name="Takami H."/>
        </authorList>
    </citation>
    <scope>NUCLEOTIDE SEQUENCE</scope>
    <source>
        <strain evidence="2">Expedition CK06-06</strain>
    </source>
</reference>
<feature type="domain" description="Trehalose synthase N-terminal" evidence="1">
    <location>
        <begin position="1"/>
        <end position="26"/>
    </location>
</feature>
<dbReference type="Pfam" id="PF21269">
    <property type="entry name" value="TreT_GT1"/>
    <property type="match status" value="1"/>
</dbReference>
<dbReference type="EMBL" id="BARS01059744">
    <property type="protein sequence ID" value="GAG47805.1"/>
    <property type="molecule type" value="Genomic_DNA"/>
</dbReference>
<proteinExistence type="predicted"/>
<gene>
    <name evidence="2" type="ORF">S01H1_86334</name>
</gene>
<dbReference type="AlphaFoldDB" id="X0XWQ7"/>
<dbReference type="InterPro" id="IPR049438">
    <property type="entry name" value="TreT_GT1"/>
</dbReference>